<protein>
    <submittedName>
        <fullName evidence="2">PolC-type DNA polymerase III</fullName>
    </submittedName>
</protein>
<dbReference type="EMBL" id="JBHLTP010000013">
    <property type="protein sequence ID" value="MFC0525620.1"/>
    <property type="molecule type" value="Genomic_DNA"/>
</dbReference>
<dbReference type="InterPro" id="IPR036397">
    <property type="entry name" value="RNaseH_sf"/>
</dbReference>
<name>A0ABV6LTA0_9BACI</name>
<evidence type="ECO:0000259" key="1">
    <source>
        <dbReference type="SMART" id="SM00479"/>
    </source>
</evidence>
<dbReference type="InterPro" id="IPR013520">
    <property type="entry name" value="Ribonucl_H"/>
</dbReference>
<reference evidence="2 3" key="1">
    <citation type="submission" date="2024-09" db="EMBL/GenBank/DDBJ databases">
        <authorList>
            <person name="Sun Q."/>
            <person name="Mori K."/>
        </authorList>
    </citation>
    <scope>NUCLEOTIDE SEQUENCE [LARGE SCALE GENOMIC DNA]</scope>
    <source>
        <strain evidence="2 3">NCAIM B.02529</strain>
    </source>
</reference>
<dbReference type="Pfam" id="PF00929">
    <property type="entry name" value="RNase_T"/>
    <property type="match status" value="1"/>
</dbReference>
<comment type="caution">
    <text evidence="2">The sequence shown here is derived from an EMBL/GenBank/DDBJ whole genome shotgun (WGS) entry which is preliminary data.</text>
</comment>
<dbReference type="PANTHER" id="PTHR30231">
    <property type="entry name" value="DNA POLYMERASE III SUBUNIT EPSILON"/>
    <property type="match status" value="1"/>
</dbReference>
<organism evidence="2 3">
    <name type="scientific">Pontibacillus salicampi</name>
    <dbReference type="NCBI Taxonomy" id="1449801"/>
    <lineage>
        <taxon>Bacteria</taxon>
        <taxon>Bacillati</taxon>
        <taxon>Bacillota</taxon>
        <taxon>Bacilli</taxon>
        <taxon>Bacillales</taxon>
        <taxon>Bacillaceae</taxon>
        <taxon>Pontibacillus</taxon>
    </lineage>
</organism>
<sequence length="220" mass="25359">MIWNPHRIAYQLEENISLSTPIKDMTFVVLDTEATGLRVDKHDRLIEIAAVVVKGLMPLEEDIFTSLANPDRHIPTPIEELTGITNEDVLQAPPSRKVLVDFLRFVERYEPCCLVGHHISFDMTLLGKEWKRTGYRTKKAKTIDTLQLLQYLDPTAKYRDLEDHARLIGTPIFERHSAKGDAMTTAHLFCEMITRIGKKGCYTWGDLLQICSNRHHKRFM</sequence>
<accession>A0ABV6LTA0</accession>
<dbReference type="CDD" id="cd06127">
    <property type="entry name" value="DEDDh"/>
    <property type="match status" value="1"/>
</dbReference>
<dbReference type="RefSeq" id="WP_377351082.1">
    <property type="nucleotide sequence ID" value="NZ_JBHLTP010000013.1"/>
</dbReference>
<proteinExistence type="predicted"/>
<evidence type="ECO:0000313" key="2">
    <source>
        <dbReference type="EMBL" id="MFC0525620.1"/>
    </source>
</evidence>
<evidence type="ECO:0000313" key="3">
    <source>
        <dbReference type="Proteomes" id="UP001589836"/>
    </source>
</evidence>
<dbReference type="SMART" id="SM00479">
    <property type="entry name" value="EXOIII"/>
    <property type="match status" value="1"/>
</dbReference>
<dbReference type="Proteomes" id="UP001589836">
    <property type="component" value="Unassembled WGS sequence"/>
</dbReference>
<dbReference type="PANTHER" id="PTHR30231:SF41">
    <property type="entry name" value="DNA POLYMERASE III SUBUNIT EPSILON"/>
    <property type="match status" value="1"/>
</dbReference>
<keyword evidence="3" id="KW-1185">Reference proteome</keyword>
<gene>
    <name evidence="2" type="ORF">ACFFGV_18715</name>
</gene>
<feature type="domain" description="Exonuclease" evidence="1">
    <location>
        <begin position="26"/>
        <end position="198"/>
    </location>
</feature>
<dbReference type="Gene3D" id="3.30.420.10">
    <property type="entry name" value="Ribonuclease H-like superfamily/Ribonuclease H"/>
    <property type="match status" value="1"/>
</dbReference>
<dbReference type="InterPro" id="IPR012337">
    <property type="entry name" value="RNaseH-like_sf"/>
</dbReference>
<dbReference type="SUPFAM" id="SSF53098">
    <property type="entry name" value="Ribonuclease H-like"/>
    <property type="match status" value="1"/>
</dbReference>